<evidence type="ECO:0000313" key="1">
    <source>
        <dbReference type="EMBL" id="TMI82783.1"/>
    </source>
</evidence>
<reference evidence="1 2" key="1">
    <citation type="journal article" date="2019" name="Nat. Microbiol.">
        <title>Mediterranean grassland soil C-N compound turnover is dependent on rainfall and depth, and is mediated by genomically divergent microorganisms.</title>
        <authorList>
            <person name="Diamond S."/>
            <person name="Andeer P.F."/>
            <person name="Li Z."/>
            <person name="Crits-Christoph A."/>
            <person name="Burstein D."/>
            <person name="Anantharaman K."/>
            <person name="Lane K.R."/>
            <person name="Thomas B.C."/>
            <person name="Pan C."/>
            <person name="Northen T.R."/>
            <person name="Banfield J.F."/>
        </authorList>
    </citation>
    <scope>NUCLEOTIDE SEQUENCE [LARGE SCALE GENOMIC DNA]</scope>
    <source>
        <strain evidence="1">NP_7</strain>
    </source>
</reference>
<dbReference type="Proteomes" id="UP000320048">
    <property type="component" value="Unassembled WGS sequence"/>
</dbReference>
<evidence type="ECO:0000313" key="2">
    <source>
        <dbReference type="Proteomes" id="UP000320048"/>
    </source>
</evidence>
<dbReference type="AlphaFoldDB" id="A0A537JGV6"/>
<name>A0A537JGV6_9BACT</name>
<proteinExistence type="predicted"/>
<gene>
    <name evidence="1" type="ORF">E6H04_04175</name>
</gene>
<accession>A0A537JGV6</accession>
<sequence length="174" mass="18030">MAEIGVLILLGGAPSAGQPVPAGGTAAVLSFIDAAGGGVEVVRHWPGAPSDVAIAPFVPYFWSGCPGPGAIMMLVTAPGSGPPLSDRIARALTERFPDPNASRESLEMARIATALRTPGSPVQEALKAAAPWISDLATYERLGYAVFLFVRWQGIFCAVVVQAVPEGYAIPFVD</sequence>
<dbReference type="EMBL" id="VBAO01000108">
    <property type="protein sequence ID" value="TMI82783.1"/>
    <property type="molecule type" value="Genomic_DNA"/>
</dbReference>
<protein>
    <submittedName>
        <fullName evidence="1">Uncharacterized protein</fullName>
    </submittedName>
</protein>
<comment type="caution">
    <text evidence="1">The sequence shown here is derived from an EMBL/GenBank/DDBJ whole genome shotgun (WGS) entry which is preliminary data.</text>
</comment>
<organism evidence="1 2">
    <name type="scientific">Candidatus Segetimicrobium genomatis</name>
    <dbReference type="NCBI Taxonomy" id="2569760"/>
    <lineage>
        <taxon>Bacteria</taxon>
        <taxon>Bacillati</taxon>
        <taxon>Candidatus Sysuimicrobiota</taxon>
        <taxon>Candidatus Sysuimicrobiia</taxon>
        <taxon>Candidatus Sysuimicrobiales</taxon>
        <taxon>Candidatus Segetimicrobiaceae</taxon>
        <taxon>Candidatus Segetimicrobium</taxon>
    </lineage>
</organism>